<accession>A0A084WEX2</accession>
<organism evidence="1">
    <name type="scientific">Anopheles sinensis</name>
    <name type="common">Mosquito</name>
    <dbReference type="NCBI Taxonomy" id="74873"/>
    <lineage>
        <taxon>Eukaryota</taxon>
        <taxon>Metazoa</taxon>
        <taxon>Ecdysozoa</taxon>
        <taxon>Arthropoda</taxon>
        <taxon>Hexapoda</taxon>
        <taxon>Insecta</taxon>
        <taxon>Pterygota</taxon>
        <taxon>Neoptera</taxon>
        <taxon>Endopterygota</taxon>
        <taxon>Diptera</taxon>
        <taxon>Nematocera</taxon>
        <taxon>Culicoidea</taxon>
        <taxon>Culicidae</taxon>
        <taxon>Anophelinae</taxon>
        <taxon>Anopheles</taxon>
    </lineage>
</organism>
<dbReference type="EMBL" id="ATLV01023262">
    <property type="status" value="NOT_ANNOTATED_CDS"/>
    <property type="molecule type" value="Genomic_DNA"/>
</dbReference>
<reference evidence="2" key="2">
    <citation type="submission" date="2020-05" db="UniProtKB">
        <authorList>
            <consortium name="EnsemblMetazoa"/>
        </authorList>
    </citation>
    <scope>IDENTIFICATION</scope>
</reference>
<evidence type="ECO:0000313" key="2">
    <source>
        <dbReference type="EnsemblMetazoa" id="ASIC016773-PA"/>
    </source>
</evidence>
<dbReference type="Proteomes" id="UP000030765">
    <property type="component" value="Unassembled WGS sequence"/>
</dbReference>
<sequence>MPSDHQSTDVPVEVYLWENLATDRTRRFCDVDSDALLRIRHTSTTSTSDILSDIRDPKQLLHV</sequence>
<reference evidence="1 3" key="1">
    <citation type="journal article" date="2014" name="BMC Genomics">
        <title>Genome sequence of Anopheles sinensis provides insight into genetics basis of mosquito competence for malaria parasites.</title>
        <authorList>
            <person name="Zhou D."/>
            <person name="Zhang D."/>
            <person name="Ding G."/>
            <person name="Shi L."/>
            <person name="Hou Q."/>
            <person name="Ye Y."/>
            <person name="Xu Y."/>
            <person name="Zhou H."/>
            <person name="Xiong C."/>
            <person name="Li S."/>
            <person name="Yu J."/>
            <person name="Hong S."/>
            <person name="Yu X."/>
            <person name="Zou P."/>
            <person name="Chen C."/>
            <person name="Chang X."/>
            <person name="Wang W."/>
            <person name="Lv Y."/>
            <person name="Sun Y."/>
            <person name="Ma L."/>
            <person name="Shen B."/>
            <person name="Zhu C."/>
        </authorList>
    </citation>
    <scope>NUCLEOTIDE SEQUENCE [LARGE SCALE GENOMIC DNA]</scope>
</reference>
<protein>
    <submittedName>
        <fullName evidence="1 2">Uncharacterized protein</fullName>
    </submittedName>
</protein>
<dbReference type="EnsemblMetazoa" id="ASIC016773-RA">
    <property type="protein sequence ID" value="ASIC016773-PA"/>
    <property type="gene ID" value="ASIC016773"/>
</dbReference>
<dbReference type="VEuPathDB" id="VectorBase:ASIC016773"/>
<proteinExistence type="predicted"/>
<keyword evidence="3" id="KW-1185">Reference proteome</keyword>
<dbReference type="AlphaFoldDB" id="A0A084WEX2"/>
<gene>
    <name evidence="1" type="ORF">ZHAS_00016773</name>
</gene>
<name>A0A084WEX2_ANOSI</name>
<evidence type="ECO:0000313" key="1">
    <source>
        <dbReference type="EMBL" id="KFB48766.1"/>
    </source>
</evidence>
<evidence type="ECO:0000313" key="3">
    <source>
        <dbReference type="Proteomes" id="UP000030765"/>
    </source>
</evidence>
<dbReference type="EMBL" id="KE525341">
    <property type="protein sequence ID" value="KFB48766.1"/>
    <property type="molecule type" value="Genomic_DNA"/>
</dbReference>